<evidence type="ECO:0000256" key="2">
    <source>
        <dbReference type="SAM" id="SignalP"/>
    </source>
</evidence>
<comment type="caution">
    <text evidence="3">The sequence shown here is derived from an EMBL/GenBank/DDBJ whole genome shotgun (WGS) entry which is preliminary data.</text>
</comment>
<keyword evidence="2" id="KW-0732">Signal</keyword>
<protein>
    <submittedName>
        <fullName evidence="3">Uncharacterized protein</fullName>
    </submittedName>
</protein>
<evidence type="ECO:0000313" key="3">
    <source>
        <dbReference type="EMBL" id="EJF92319.1"/>
    </source>
</evidence>
<reference evidence="3 4" key="1">
    <citation type="submission" date="2012-03" db="EMBL/GenBank/DDBJ databases">
        <title>The Genome Sequence of Bartonella taylorii 8TBB.</title>
        <authorList>
            <consortium name="The Broad Institute Genome Sequencing Platform"/>
            <consortium name="The Broad Institute Genome Sequencing Center for Infectious Disease"/>
            <person name="Feldgarden M."/>
            <person name="Kirby J."/>
            <person name="Kosoy M."/>
            <person name="Birtles R."/>
            <person name="Probert W.S."/>
            <person name="Chiaraviglio L."/>
            <person name="Young S.K."/>
            <person name="Zeng Q."/>
            <person name="Gargeya S."/>
            <person name="Fitzgerald M."/>
            <person name="Haas B."/>
            <person name="Abouelleil A."/>
            <person name="Alvarado L."/>
            <person name="Arachchi H.M."/>
            <person name="Berlin A."/>
            <person name="Chapman S.B."/>
            <person name="Gearin G."/>
            <person name="Goldberg J."/>
            <person name="Griggs A."/>
            <person name="Gujja S."/>
            <person name="Hansen M."/>
            <person name="Heiman D."/>
            <person name="Howarth C."/>
            <person name="Larimer J."/>
            <person name="Lui A."/>
            <person name="MacDonald P.J.P."/>
            <person name="McCowen C."/>
            <person name="Montmayeur A."/>
            <person name="Murphy C."/>
            <person name="Neiman D."/>
            <person name="Pearson M."/>
            <person name="Priest M."/>
            <person name="Roberts A."/>
            <person name="Saif S."/>
            <person name="Shea T."/>
            <person name="Sisk P."/>
            <person name="Stolte C."/>
            <person name="Sykes S."/>
            <person name="Wortman J."/>
            <person name="Nusbaum C."/>
            <person name="Birren B."/>
        </authorList>
    </citation>
    <scope>NUCLEOTIDE SEQUENCE [LARGE SCALE GENOMIC DNA]</scope>
    <source>
        <strain evidence="3 4">8TBB</strain>
    </source>
</reference>
<dbReference type="RefSeq" id="WP_004861057.1">
    <property type="nucleotide sequence ID" value="NZ_JH725054.1"/>
</dbReference>
<dbReference type="OrthoDB" id="7926429at2"/>
<dbReference type="AlphaFoldDB" id="A0A9P2RYB4"/>
<sequence length="115" mass="12642">MFKLFKNRLYLCIFTAFILCFTQSIAGNASIMEAQLREEILVIAPVRDTVSKAVNMAVIRNTREQGGLAFGKVERVSYFDMFWGGISVVSLLASFAVADILGVVVSIVALLFDIA</sequence>
<keyword evidence="4" id="KW-1185">Reference proteome</keyword>
<feature type="signal peptide" evidence="2">
    <location>
        <begin position="1"/>
        <end position="26"/>
    </location>
</feature>
<evidence type="ECO:0000313" key="4">
    <source>
        <dbReference type="Proteomes" id="UP000002648"/>
    </source>
</evidence>
<keyword evidence="1" id="KW-0812">Transmembrane</keyword>
<evidence type="ECO:0000256" key="1">
    <source>
        <dbReference type="SAM" id="Phobius"/>
    </source>
</evidence>
<accession>A0A9P2RYB4</accession>
<keyword evidence="1" id="KW-0472">Membrane</keyword>
<dbReference type="EMBL" id="AIMD01000053">
    <property type="protein sequence ID" value="EJF92319.1"/>
    <property type="molecule type" value="Genomic_DNA"/>
</dbReference>
<gene>
    <name evidence="3" type="ORF">ME9_01527</name>
</gene>
<feature type="chain" id="PRO_5040514763" evidence="2">
    <location>
        <begin position="27"/>
        <end position="115"/>
    </location>
</feature>
<feature type="transmembrane region" description="Helical" evidence="1">
    <location>
        <begin position="82"/>
        <end position="112"/>
    </location>
</feature>
<organism evidence="3 4">
    <name type="scientific">Bartonella taylorii 8TBB</name>
    <dbReference type="NCBI Taxonomy" id="1094560"/>
    <lineage>
        <taxon>Bacteria</taxon>
        <taxon>Pseudomonadati</taxon>
        <taxon>Pseudomonadota</taxon>
        <taxon>Alphaproteobacteria</taxon>
        <taxon>Hyphomicrobiales</taxon>
        <taxon>Bartonellaceae</taxon>
        <taxon>Bartonella</taxon>
    </lineage>
</organism>
<proteinExistence type="predicted"/>
<dbReference type="Proteomes" id="UP000002648">
    <property type="component" value="Unassembled WGS sequence"/>
</dbReference>
<name>A0A9P2RYB4_BARTA</name>
<keyword evidence="1" id="KW-1133">Transmembrane helix</keyword>